<keyword evidence="1 3" id="KW-0378">Hydrolase</keyword>
<organism evidence="3">
    <name type="scientific">Aureimonas altamirensis</name>
    <dbReference type="NCBI Taxonomy" id="370622"/>
    <lineage>
        <taxon>Bacteria</taxon>
        <taxon>Pseudomonadati</taxon>
        <taxon>Pseudomonadota</taxon>
        <taxon>Alphaproteobacteria</taxon>
        <taxon>Hyphomicrobiales</taxon>
        <taxon>Aurantimonadaceae</taxon>
        <taxon>Aureimonas</taxon>
    </lineage>
</organism>
<dbReference type="GO" id="GO:0016020">
    <property type="term" value="C:membrane"/>
    <property type="evidence" value="ECO:0007669"/>
    <property type="project" value="TreeGrafter"/>
</dbReference>
<dbReference type="Gene3D" id="3.40.50.1820">
    <property type="entry name" value="alpha/beta hydrolase"/>
    <property type="match status" value="1"/>
</dbReference>
<dbReference type="RefSeq" id="WP_060607704.1">
    <property type="nucleotide sequence ID" value="NZ_BBWQ01000018.1"/>
</dbReference>
<evidence type="ECO:0000313" key="3">
    <source>
        <dbReference type="EMBL" id="BAT26222.1"/>
    </source>
</evidence>
<dbReference type="GO" id="GO:0016787">
    <property type="term" value="F:hydrolase activity"/>
    <property type="evidence" value="ECO:0007669"/>
    <property type="project" value="UniProtKB-KW"/>
</dbReference>
<evidence type="ECO:0000256" key="1">
    <source>
        <dbReference type="ARBA" id="ARBA00022801"/>
    </source>
</evidence>
<dbReference type="InterPro" id="IPR029058">
    <property type="entry name" value="AB_hydrolase_fold"/>
</dbReference>
<proteinExistence type="predicted"/>
<dbReference type="AlphaFoldDB" id="A0A0P0YXW9"/>
<sequence>MTNCKIAEKPLLVLLHAFGSSRHAWRDIAPHFEETFDIFAPDLPGFGSAAGQGALSVGDTVAALAGDIAEQVGGEGWIVAGHSMGGKFATILASGKIGGLSPARGVLLLAGSPPSPEPMGEDRRAEMIAWAADGHIDEREATAFVSANVGAPLPADAARLAVADVMASSAAAWTAWLESGSREDWSSRVGGLDMPCAILVGTEDGDLGEAGQRATNMTVYSDAELSVEEGCGHLLPLERPAAVVAALSALQRRAWTTGASTTSDASADARSA</sequence>
<reference evidence="3" key="1">
    <citation type="journal article" date="2015" name="Proc. Natl. Acad. Sci. U.S.A.">
        <title>Bacterial clade with the ribosomal RNA operon on a small plasmid rather than the chromosome.</title>
        <authorList>
            <person name="Anda M."/>
            <person name="Ohtsubo Y."/>
            <person name="Okubo T."/>
            <person name="Sugawara M."/>
            <person name="Nagata Y."/>
            <person name="Tsuda M."/>
            <person name="Minamisawa K."/>
            <person name="Mitsui H."/>
        </authorList>
    </citation>
    <scope>NUCLEOTIDE SEQUENCE</scope>
    <source>
        <strain evidence="3">DSM 21988</strain>
    </source>
</reference>
<accession>A0A0P0YXW9</accession>
<dbReference type="PANTHER" id="PTHR43798">
    <property type="entry name" value="MONOACYLGLYCEROL LIPASE"/>
    <property type="match status" value="1"/>
</dbReference>
<dbReference type="InterPro" id="IPR000073">
    <property type="entry name" value="AB_hydrolase_1"/>
</dbReference>
<evidence type="ECO:0000259" key="2">
    <source>
        <dbReference type="Pfam" id="PF12697"/>
    </source>
</evidence>
<dbReference type="Pfam" id="PF12697">
    <property type="entry name" value="Abhydrolase_6"/>
    <property type="match status" value="1"/>
</dbReference>
<dbReference type="EMBL" id="LC066371">
    <property type="protein sequence ID" value="BAT26222.1"/>
    <property type="molecule type" value="Genomic_DNA"/>
</dbReference>
<dbReference type="SUPFAM" id="SSF53474">
    <property type="entry name" value="alpha/beta-Hydrolases"/>
    <property type="match status" value="1"/>
</dbReference>
<dbReference type="PANTHER" id="PTHR43798:SF31">
    <property type="entry name" value="AB HYDROLASE SUPERFAMILY PROTEIN YCLE"/>
    <property type="match status" value="1"/>
</dbReference>
<feature type="domain" description="AB hydrolase-1" evidence="2">
    <location>
        <begin position="12"/>
        <end position="246"/>
    </location>
</feature>
<dbReference type="InterPro" id="IPR050266">
    <property type="entry name" value="AB_hydrolase_sf"/>
</dbReference>
<name>A0A0P0YXW9_9HYPH</name>
<protein>
    <submittedName>
        <fullName evidence="3">Alpha/beta hydrolase fold</fullName>
    </submittedName>
</protein>